<feature type="signal peptide" evidence="1">
    <location>
        <begin position="1"/>
        <end position="28"/>
    </location>
</feature>
<organism evidence="3 4">
    <name type="scientific">Paenibacillus contaminans</name>
    <dbReference type="NCBI Taxonomy" id="450362"/>
    <lineage>
        <taxon>Bacteria</taxon>
        <taxon>Bacillati</taxon>
        <taxon>Bacillota</taxon>
        <taxon>Bacilli</taxon>
        <taxon>Bacillales</taxon>
        <taxon>Paenibacillaceae</taxon>
        <taxon>Paenibacillus</taxon>
    </lineage>
</organism>
<gene>
    <name evidence="3" type="ORF">DQG23_24465</name>
</gene>
<dbReference type="InterPro" id="IPR051465">
    <property type="entry name" value="Cell_Envelope_Struct_Comp"/>
</dbReference>
<proteinExistence type="predicted"/>
<evidence type="ECO:0000256" key="1">
    <source>
        <dbReference type="SAM" id="SignalP"/>
    </source>
</evidence>
<dbReference type="AlphaFoldDB" id="A0A329MFI1"/>
<keyword evidence="1" id="KW-0732">Signal</keyword>
<sequence length="918" mass="98203">MHNSKVAKRAVVVTIAATMALGGAPAWAAETNTGTGSSQGSAVSAKASFPDVATSHWANKHITKLSLLGIIEGYDGKFFPGDNVSQQDALIMAIRMMGLEEKAKEISVETVLPKDMAITAYAKPYVIQAIESGLIKIEEESGGAENPDKKIWGERGASREWIAKIVVRMLGKQEEADKLQTGSTTFTDTGSMSSWAIGYINEAVALKLVDGFEDGSFKPAGKVTRAEMATFLSRGAKDIAEKSGLASIRFIDQIGESSVRLADSNGNSASFGINAGSAIFNASNDPSQIRLSNLKTGSQVYAVTSGTNAVYIEVLREDAGFELVEGVLEEVNLIEMKLKLAAANGSGWYDLSQTATVLNKDGSGSSIGSLEVGSTLSLKRLSYPAGSKFSQVTIVQLPVITNGEGTVQSVKASENKLTIANKDGSTVEYKLASDADLTLKGTTTTELGSFQKGDKVAYETLNGLITSLNITKLYAESIDQGKLEYVNSDVNNSYLTIRKANGNKLTSYDLRSDVSVTINGISHAGIKDLKAGDELNIELDENNSVSAITVTSRSIRSTYLLSIVSYDADSKSLTVLQDGKPEAYVLNDSTIIDKNGYPVALSNFSGQFPKGMKVDLVASQSDKSVQKIMVSNTYEGKIVLINTSTSDLTIKTDDGQIIPVKMSSSPFVELAGVQGSVVPSKLAIDDKVRITLNSSQDRVGNIQQIKSKLVRLVSKDEPNRQIKVTDVVGTTETFVVNYDVPILNSVKANAKFSDMPLDENMHVSFVGSKVTKIALQSTLRGFVTNLDAAGGKLTVQDSSGAKQTIDTAGNIVVRQGSNATGSLSALKEGDRIELNANPEGGFTAVVAEKQQRTVSSYNATSRVLSLLLRSIGDKTEYLLHPNVYVHRGDTSYIPNYLVSQEQVTIYLLDGKIIEVERQ</sequence>
<evidence type="ECO:0000313" key="4">
    <source>
        <dbReference type="Proteomes" id="UP000250369"/>
    </source>
</evidence>
<dbReference type="PROSITE" id="PS51272">
    <property type="entry name" value="SLH"/>
    <property type="match status" value="3"/>
</dbReference>
<protein>
    <recommendedName>
        <fullName evidence="2">SLH domain-containing protein</fullName>
    </recommendedName>
</protein>
<keyword evidence="4" id="KW-1185">Reference proteome</keyword>
<feature type="chain" id="PRO_5016275122" description="SLH domain-containing protein" evidence="1">
    <location>
        <begin position="29"/>
        <end position="918"/>
    </location>
</feature>
<comment type="caution">
    <text evidence="3">The sequence shown here is derived from an EMBL/GenBank/DDBJ whole genome shotgun (WGS) entry which is preliminary data.</text>
</comment>
<feature type="domain" description="SLH" evidence="2">
    <location>
        <begin position="45"/>
        <end position="107"/>
    </location>
</feature>
<dbReference type="RefSeq" id="WP_113033579.1">
    <property type="nucleotide sequence ID" value="NZ_QMFB01000016.1"/>
</dbReference>
<evidence type="ECO:0000259" key="2">
    <source>
        <dbReference type="PROSITE" id="PS51272"/>
    </source>
</evidence>
<name>A0A329MFI1_9BACL</name>
<dbReference type="OrthoDB" id="2611444at2"/>
<feature type="domain" description="SLH" evidence="2">
    <location>
        <begin position="109"/>
        <end position="180"/>
    </location>
</feature>
<evidence type="ECO:0000313" key="3">
    <source>
        <dbReference type="EMBL" id="RAV18462.1"/>
    </source>
</evidence>
<dbReference type="InterPro" id="IPR001119">
    <property type="entry name" value="SLH_dom"/>
</dbReference>
<dbReference type="Proteomes" id="UP000250369">
    <property type="component" value="Unassembled WGS sequence"/>
</dbReference>
<dbReference type="PANTHER" id="PTHR43308">
    <property type="entry name" value="OUTER MEMBRANE PROTEIN ALPHA-RELATED"/>
    <property type="match status" value="1"/>
</dbReference>
<reference evidence="3 4" key="1">
    <citation type="journal article" date="2009" name="Int. J. Syst. Evol. Microbiol.">
        <title>Paenibacillus contaminans sp. nov., isolated from a contaminated laboratory plate.</title>
        <authorList>
            <person name="Chou J.H."/>
            <person name="Lee J.H."/>
            <person name="Lin M.C."/>
            <person name="Chang P.S."/>
            <person name="Arun A.B."/>
            <person name="Young C.C."/>
            <person name="Chen W.M."/>
        </authorList>
    </citation>
    <scope>NUCLEOTIDE SEQUENCE [LARGE SCALE GENOMIC DNA]</scope>
    <source>
        <strain evidence="3 4">CKOBP-6</strain>
    </source>
</reference>
<dbReference type="EMBL" id="QMFB01000016">
    <property type="protein sequence ID" value="RAV18462.1"/>
    <property type="molecule type" value="Genomic_DNA"/>
</dbReference>
<feature type="domain" description="SLH" evidence="2">
    <location>
        <begin position="183"/>
        <end position="246"/>
    </location>
</feature>
<dbReference type="Pfam" id="PF00395">
    <property type="entry name" value="SLH"/>
    <property type="match status" value="2"/>
</dbReference>
<dbReference type="PANTHER" id="PTHR43308:SF5">
    <property type="entry name" value="S-LAYER PROTEIN _ PEPTIDOGLYCAN ENDO-BETA-N-ACETYLGLUCOSAMINIDASE"/>
    <property type="match status" value="1"/>
</dbReference>
<accession>A0A329MFI1</accession>